<feature type="non-terminal residue" evidence="1">
    <location>
        <position position="109"/>
    </location>
</feature>
<comment type="caution">
    <text evidence="1">The sequence shown here is derived from an EMBL/GenBank/DDBJ whole genome shotgun (WGS) entry which is preliminary data.</text>
</comment>
<reference evidence="1" key="1">
    <citation type="journal article" date="2020" name="bioRxiv">
        <title>Comparative genomics of Chlamydomonas.</title>
        <authorList>
            <person name="Craig R.J."/>
            <person name="Hasan A.R."/>
            <person name="Ness R.W."/>
            <person name="Keightley P.D."/>
        </authorList>
    </citation>
    <scope>NUCLEOTIDE SEQUENCE</scope>
    <source>
        <strain evidence="1">SAG 7.73</strain>
    </source>
</reference>
<gene>
    <name evidence="1" type="ORF">HXX76_016348</name>
</gene>
<proteinExistence type="predicted"/>
<organism evidence="1 2">
    <name type="scientific">Chlamydomonas incerta</name>
    <dbReference type="NCBI Taxonomy" id="51695"/>
    <lineage>
        <taxon>Eukaryota</taxon>
        <taxon>Viridiplantae</taxon>
        <taxon>Chlorophyta</taxon>
        <taxon>core chlorophytes</taxon>
        <taxon>Chlorophyceae</taxon>
        <taxon>CS clade</taxon>
        <taxon>Chlamydomonadales</taxon>
        <taxon>Chlamydomonadaceae</taxon>
        <taxon>Chlamydomonas</taxon>
    </lineage>
</organism>
<keyword evidence="2" id="KW-1185">Reference proteome</keyword>
<sequence>PNNTSAASRLTPELKDLLDKMFDVKQPYASSLKELQEEQRSIDEQVIKGAFQSAERDKALEALLDRAVTPALPTEDVTRLSLSKIKRAYSILKGKGGAGAGMAAVAEEE</sequence>
<accession>A0A835SAE3</accession>
<protein>
    <submittedName>
        <fullName evidence="1">Uncharacterized protein</fullName>
    </submittedName>
</protein>
<name>A0A835SAE3_CHLIN</name>
<dbReference type="EMBL" id="JAEHOC010000443">
    <property type="protein sequence ID" value="KAG2421966.1"/>
    <property type="molecule type" value="Genomic_DNA"/>
</dbReference>
<dbReference type="Proteomes" id="UP000650467">
    <property type="component" value="Unassembled WGS sequence"/>
</dbReference>
<dbReference type="AlphaFoldDB" id="A0A835SAE3"/>
<evidence type="ECO:0000313" key="1">
    <source>
        <dbReference type="EMBL" id="KAG2421966.1"/>
    </source>
</evidence>
<evidence type="ECO:0000313" key="2">
    <source>
        <dbReference type="Proteomes" id="UP000650467"/>
    </source>
</evidence>